<dbReference type="AlphaFoldDB" id="A0A3D9B5Z9"/>
<comment type="caution">
    <text evidence="1">The sequence shown here is derived from an EMBL/GenBank/DDBJ whole genome shotgun (WGS) entry which is preliminary data.</text>
</comment>
<sequence length="403" mass="46312">MKTVQLTIGLILILFSHFCFSQEKDEIDLDLLRAQASPAANLLGIANSDIEKPTDLKILMVSLREGTGNFSALPTSFAVDIAPFKLNGKYQNLMDSTSFNESFKQSFVVSLGFRGIEKDDELNIGDRSRLGLGAKLSLIRGTFDKDTKTILAKIYDYHIDRQNRIEKLDQDETLIQYHNDKMKLLNEQKTIDNRNSPRYIQLEKEIAILNELETNRISLLVQEHNIKFTELDDQIRKDVQNIKLERYGFFLDMSMGTVLDFRDNTFNNSQITKVGGWLTGGYNWKKQPSTFIFMARYLYNPDSALANPSLEKENLHTLDMGSRLVFKLFDEKFLLSGECLYRSILNTSDFESSWKYLINFEYELAKNQKLTFSFGKDFNGDYQRKGNLIVALNLLVGLGKIKL</sequence>
<proteinExistence type="predicted"/>
<name>A0A3D9B5Z9_9FLAO</name>
<dbReference type="EMBL" id="QNVV01000003">
    <property type="protein sequence ID" value="REC49120.1"/>
    <property type="molecule type" value="Genomic_DNA"/>
</dbReference>
<dbReference type="RefSeq" id="WP_115927412.1">
    <property type="nucleotide sequence ID" value="NZ_QNVV01000003.1"/>
</dbReference>
<gene>
    <name evidence="1" type="ORF">DRF67_06095</name>
</gene>
<dbReference type="OrthoDB" id="918082at2"/>
<protein>
    <submittedName>
        <fullName evidence="1">Uncharacterized protein</fullName>
    </submittedName>
</protein>
<dbReference type="Proteomes" id="UP000256257">
    <property type="component" value="Unassembled WGS sequence"/>
</dbReference>
<reference evidence="1 2" key="1">
    <citation type="submission" date="2018-06" db="EMBL/GenBank/DDBJ databases">
        <title>Novel Chryseobacterium species.</title>
        <authorList>
            <person name="Newman J."/>
            <person name="Hugo C."/>
            <person name="Oosthuizen L."/>
            <person name="Charimba G."/>
        </authorList>
    </citation>
    <scope>NUCLEOTIDE SEQUENCE [LARGE SCALE GENOMIC DNA]</scope>
    <source>
        <strain evidence="1 2">7_F195</strain>
    </source>
</reference>
<evidence type="ECO:0000313" key="2">
    <source>
        <dbReference type="Proteomes" id="UP000256257"/>
    </source>
</evidence>
<accession>A0A3D9B5Z9</accession>
<organism evidence="1 2">
    <name type="scientific">Chryseobacterium pennipullorum</name>
    <dbReference type="NCBI Taxonomy" id="2258963"/>
    <lineage>
        <taxon>Bacteria</taxon>
        <taxon>Pseudomonadati</taxon>
        <taxon>Bacteroidota</taxon>
        <taxon>Flavobacteriia</taxon>
        <taxon>Flavobacteriales</taxon>
        <taxon>Weeksellaceae</taxon>
        <taxon>Chryseobacterium group</taxon>
        <taxon>Chryseobacterium</taxon>
    </lineage>
</organism>
<evidence type="ECO:0000313" key="1">
    <source>
        <dbReference type="EMBL" id="REC49120.1"/>
    </source>
</evidence>
<keyword evidence="2" id="KW-1185">Reference proteome</keyword>